<organism evidence="6">
    <name type="scientific">Absidia glauca</name>
    <name type="common">Pin mould</name>
    <dbReference type="NCBI Taxonomy" id="4829"/>
    <lineage>
        <taxon>Eukaryota</taxon>
        <taxon>Fungi</taxon>
        <taxon>Fungi incertae sedis</taxon>
        <taxon>Mucoromycota</taxon>
        <taxon>Mucoromycotina</taxon>
        <taxon>Mucoromycetes</taxon>
        <taxon>Mucorales</taxon>
        <taxon>Cunninghamellaceae</taxon>
        <taxon>Absidia</taxon>
    </lineage>
</organism>
<evidence type="ECO:0000256" key="2">
    <source>
        <dbReference type="ARBA" id="ARBA00022692"/>
    </source>
</evidence>
<name>A0A168RSV8_ABSGL</name>
<dbReference type="GO" id="GO:0016020">
    <property type="term" value="C:membrane"/>
    <property type="evidence" value="ECO:0007669"/>
    <property type="project" value="UniProtKB-SubCell"/>
</dbReference>
<dbReference type="Pfam" id="PF00335">
    <property type="entry name" value="Tetraspanin"/>
    <property type="match status" value="1"/>
</dbReference>
<dbReference type="EMBL" id="LT554740">
    <property type="protein sequence ID" value="SAM07345.1"/>
    <property type="molecule type" value="Genomic_DNA"/>
</dbReference>
<protein>
    <recommendedName>
        <fullName evidence="8">Tetraspanin</fullName>
    </recommendedName>
</protein>
<dbReference type="InterPro" id="IPR018499">
    <property type="entry name" value="Tetraspanin/Peripherin"/>
</dbReference>
<feature type="transmembrane region" description="Helical" evidence="5">
    <location>
        <begin position="52"/>
        <end position="71"/>
    </location>
</feature>
<dbReference type="OMA" id="YMITTNL"/>
<feature type="transmembrane region" description="Helical" evidence="5">
    <location>
        <begin position="168"/>
        <end position="187"/>
    </location>
</feature>
<evidence type="ECO:0000313" key="6">
    <source>
        <dbReference type="EMBL" id="SAM07345.1"/>
    </source>
</evidence>
<evidence type="ECO:0000256" key="1">
    <source>
        <dbReference type="ARBA" id="ARBA00004141"/>
    </source>
</evidence>
<dbReference type="OrthoDB" id="2279611at2759"/>
<dbReference type="PRINTS" id="PR00259">
    <property type="entry name" value="TMFOUR"/>
</dbReference>
<dbReference type="AlphaFoldDB" id="A0A168RSV8"/>
<evidence type="ECO:0000256" key="5">
    <source>
        <dbReference type="SAM" id="Phobius"/>
    </source>
</evidence>
<reference evidence="6" key="1">
    <citation type="submission" date="2016-04" db="EMBL/GenBank/DDBJ databases">
        <authorList>
            <person name="Evans L.H."/>
            <person name="Alamgir A."/>
            <person name="Owens N."/>
            <person name="Weber N.D."/>
            <person name="Virtaneva K."/>
            <person name="Barbian K."/>
            <person name="Babar A."/>
            <person name="Rosenke K."/>
        </authorList>
    </citation>
    <scope>NUCLEOTIDE SEQUENCE [LARGE SCALE GENOMIC DNA]</scope>
    <source>
        <strain evidence="6">CBS 101.48</strain>
    </source>
</reference>
<sequence length="289" mass="32066">MTCCGRLSKVYVVLSNLLFAGLGVAYVAFGVLGTQNKFPGALLFPDLVFKLSAVLGAIIVVAALIGFTAAFSRRRIFIYLYLLIILISLAVQVVIGVQVYKTAANPNPYILNLWSTSSNTQRSSLEQEFSCCGYDGFMGGASTNQCSASLPPCVDILRSYVQNAFQKVYLITFAALAVQLLAISNAVTMICSQHIHSDEFEDERRERRKSGIRLDDMTMDTPTTAGSYNQYAMQQYHQDEQKGYQIDGPQNRYDSYDMYRHNNASYGYNNTNANAHANANGGGYNQYHY</sequence>
<comment type="subcellular location">
    <subcellularLocation>
        <location evidence="1">Membrane</location>
        <topology evidence="1">Multi-pass membrane protein</topology>
    </subcellularLocation>
</comment>
<dbReference type="Proteomes" id="UP000078561">
    <property type="component" value="Unassembled WGS sequence"/>
</dbReference>
<evidence type="ECO:0000313" key="7">
    <source>
        <dbReference type="Proteomes" id="UP000078561"/>
    </source>
</evidence>
<accession>A0A168RSV8</accession>
<dbReference type="STRING" id="4829.A0A168RSV8"/>
<evidence type="ECO:0008006" key="8">
    <source>
        <dbReference type="Google" id="ProtNLM"/>
    </source>
</evidence>
<gene>
    <name evidence="6" type="primary">ABSGL_12986.1 scaffold 13554</name>
</gene>
<feature type="transmembrane region" description="Helical" evidence="5">
    <location>
        <begin position="12"/>
        <end position="32"/>
    </location>
</feature>
<evidence type="ECO:0000256" key="4">
    <source>
        <dbReference type="ARBA" id="ARBA00023136"/>
    </source>
</evidence>
<keyword evidence="2 5" id="KW-0812">Transmembrane</keyword>
<evidence type="ECO:0000256" key="3">
    <source>
        <dbReference type="ARBA" id="ARBA00022989"/>
    </source>
</evidence>
<proteinExistence type="predicted"/>
<dbReference type="InParanoid" id="A0A168RSV8"/>
<feature type="transmembrane region" description="Helical" evidence="5">
    <location>
        <begin position="78"/>
        <end position="100"/>
    </location>
</feature>
<keyword evidence="3 5" id="KW-1133">Transmembrane helix</keyword>
<keyword evidence="7" id="KW-1185">Reference proteome</keyword>
<keyword evidence="4 5" id="KW-0472">Membrane</keyword>